<evidence type="ECO:0000259" key="5">
    <source>
        <dbReference type="PROSITE" id="PS50109"/>
    </source>
</evidence>
<dbReference type="PRINTS" id="PR00344">
    <property type="entry name" value="BCTRLSENSOR"/>
</dbReference>
<dbReference type="Gene3D" id="1.10.287.130">
    <property type="match status" value="1"/>
</dbReference>
<evidence type="ECO:0000259" key="6">
    <source>
        <dbReference type="PROSITE" id="PS50110"/>
    </source>
</evidence>
<dbReference type="InterPro" id="IPR036890">
    <property type="entry name" value="HATPase_C_sf"/>
</dbReference>
<dbReference type="RefSeq" id="WP_326504619.1">
    <property type="nucleotide sequence ID" value="NZ_JAWIIV010000001.1"/>
</dbReference>
<dbReference type="SUPFAM" id="SSF55874">
    <property type="entry name" value="ATPase domain of HSP90 chaperone/DNA topoisomerase II/histidine kinase"/>
    <property type="match status" value="1"/>
</dbReference>
<comment type="caution">
    <text evidence="7">The sequence shown here is derived from an EMBL/GenBank/DDBJ whole genome shotgun (WGS) entry which is preliminary data.</text>
</comment>
<dbReference type="Proteomes" id="UP001352263">
    <property type="component" value="Unassembled WGS sequence"/>
</dbReference>
<dbReference type="InterPro" id="IPR004358">
    <property type="entry name" value="Sig_transdc_His_kin-like_C"/>
</dbReference>
<dbReference type="Pfam" id="PF00512">
    <property type="entry name" value="HisKA"/>
    <property type="match status" value="1"/>
</dbReference>
<dbReference type="EC" id="2.7.13.3" evidence="2"/>
<evidence type="ECO:0000256" key="1">
    <source>
        <dbReference type="ARBA" id="ARBA00000085"/>
    </source>
</evidence>
<accession>A0ABU6J2N4</accession>
<dbReference type="Gene3D" id="3.40.50.2300">
    <property type="match status" value="2"/>
</dbReference>
<dbReference type="SUPFAM" id="SSF52172">
    <property type="entry name" value="CheY-like"/>
    <property type="match status" value="2"/>
</dbReference>
<dbReference type="CDD" id="cd00082">
    <property type="entry name" value="HisKA"/>
    <property type="match status" value="1"/>
</dbReference>
<dbReference type="CDD" id="cd17580">
    <property type="entry name" value="REC_2_DhkD-like"/>
    <property type="match status" value="1"/>
</dbReference>
<dbReference type="InterPro" id="IPR005467">
    <property type="entry name" value="His_kinase_dom"/>
</dbReference>
<dbReference type="Gene3D" id="6.10.250.690">
    <property type="match status" value="1"/>
</dbReference>
<dbReference type="InterPro" id="IPR001789">
    <property type="entry name" value="Sig_transdc_resp-reg_receiver"/>
</dbReference>
<reference evidence="7 8" key="1">
    <citation type="submission" date="2023-10" db="EMBL/GenBank/DDBJ databases">
        <title>Noviherbaspirillum sp. CPCC 100848 genome assembly.</title>
        <authorList>
            <person name="Li X.Y."/>
            <person name="Fang X.M."/>
        </authorList>
    </citation>
    <scope>NUCLEOTIDE SEQUENCE [LARGE SCALE GENOMIC DNA]</scope>
    <source>
        <strain evidence="7 8">CPCC 100848</strain>
    </source>
</reference>
<dbReference type="SMART" id="SM00387">
    <property type="entry name" value="HATPase_c"/>
    <property type="match status" value="1"/>
</dbReference>
<dbReference type="PANTHER" id="PTHR43547">
    <property type="entry name" value="TWO-COMPONENT HISTIDINE KINASE"/>
    <property type="match status" value="1"/>
</dbReference>
<name>A0ABU6J2N4_9BURK</name>
<protein>
    <recommendedName>
        <fullName evidence="2">histidine kinase</fullName>
        <ecNumber evidence="2">2.7.13.3</ecNumber>
    </recommendedName>
</protein>
<comment type="catalytic activity">
    <reaction evidence="1">
        <text>ATP + protein L-histidine = ADP + protein N-phospho-L-histidine.</text>
        <dbReference type="EC" id="2.7.13.3"/>
    </reaction>
</comment>
<dbReference type="InterPro" id="IPR003661">
    <property type="entry name" value="HisK_dim/P_dom"/>
</dbReference>
<dbReference type="Gene3D" id="3.30.565.10">
    <property type="entry name" value="Histidine kinase-like ATPase, C-terminal domain"/>
    <property type="match status" value="1"/>
</dbReference>
<dbReference type="SUPFAM" id="SSF47384">
    <property type="entry name" value="Homodimeric domain of signal transducing histidine kinase"/>
    <property type="match status" value="1"/>
</dbReference>
<dbReference type="PROSITE" id="PS50110">
    <property type="entry name" value="RESPONSE_REGULATORY"/>
    <property type="match status" value="2"/>
</dbReference>
<keyword evidence="3 4" id="KW-0597">Phosphoprotein</keyword>
<dbReference type="SMART" id="SM00388">
    <property type="entry name" value="HisKA"/>
    <property type="match status" value="1"/>
</dbReference>
<proteinExistence type="predicted"/>
<feature type="domain" description="Histidine kinase" evidence="5">
    <location>
        <begin position="148"/>
        <end position="367"/>
    </location>
</feature>
<feature type="modified residue" description="4-aspartylphosphate" evidence="4">
    <location>
        <position position="437"/>
    </location>
</feature>
<evidence type="ECO:0000256" key="4">
    <source>
        <dbReference type="PROSITE-ProRule" id="PRU00169"/>
    </source>
</evidence>
<feature type="modified residue" description="4-aspartylphosphate" evidence="4">
    <location>
        <position position="58"/>
    </location>
</feature>
<dbReference type="PROSITE" id="PS50109">
    <property type="entry name" value="HIS_KIN"/>
    <property type="match status" value="1"/>
</dbReference>
<evidence type="ECO:0000256" key="3">
    <source>
        <dbReference type="ARBA" id="ARBA00022553"/>
    </source>
</evidence>
<keyword evidence="8" id="KW-1185">Reference proteome</keyword>
<evidence type="ECO:0000313" key="8">
    <source>
        <dbReference type="Proteomes" id="UP001352263"/>
    </source>
</evidence>
<dbReference type="Pfam" id="PF02518">
    <property type="entry name" value="HATPase_c"/>
    <property type="match status" value="1"/>
</dbReference>
<evidence type="ECO:0000256" key="2">
    <source>
        <dbReference type="ARBA" id="ARBA00012438"/>
    </source>
</evidence>
<dbReference type="EMBL" id="JAWIIV010000001">
    <property type="protein sequence ID" value="MEC4717874.1"/>
    <property type="molecule type" value="Genomic_DNA"/>
</dbReference>
<sequence>MTSMDQDPVILNVDDTDAARYAKSRILSRAGFRVIEAATGAEAISKAMGEKPALVLLDVKLPDINGFEVCRRLKNNTDTKTILVLQTSASYIGTSDKIRALEGGADNYLFEPIEPEELVANVRALLRLSHVERELREVDRRKDEFLAVLAHELRNPLGPIRNAVELMRGLDPNDREAHENAHQTILRQTEHMVRLVDDLLDVARISQGKLSLQKQPVELRGIIDAAIETARPMIEGRRHKLSAELPKDEIWIDGDGVRLSQTICNVLNNAAKFTGQGGEIALSAEKRDGVVCIQVRDNGIGIPPDELDAIFSMFAQAGHSADRVKDGLGIGLSLSKTLVELHNGSIAAYSEGVGQGSRFEICLPLLAAAPAAPQAATAEVDPRKLAYRILVVDDNHDAAEIISELLRISGHEVMTVHTGKDALAMAASFLPDIAILDLGLPDMDGTTVAAKLRQMPEASKASLIALTGYGKPADIERTQAAGFDDHLVKPVKFDHLMETIARLRSQAV</sequence>
<feature type="domain" description="Response regulatory" evidence="6">
    <location>
        <begin position="9"/>
        <end position="126"/>
    </location>
</feature>
<dbReference type="Pfam" id="PF00072">
    <property type="entry name" value="Response_reg"/>
    <property type="match status" value="2"/>
</dbReference>
<dbReference type="InterPro" id="IPR011006">
    <property type="entry name" value="CheY-like_superfamily"/>
</dbReference>
<dbReference type="PANTHER" id="PTHR43547:SF2">
    <property type="entry name" value="HYBRID SIGNAL TRANSDUCTION HISTIDINE KINASE C"/>
    <property type="match status" value="1"/>
</dbReference>
<dbReference type="InterPro" id="IPR036097">
    <property type="entry name" value="HisK_dim/P_sf"/>
</dbReference>
<dbReference type="InterPro" id="IPR003594">
    <property type="entry name" value="HATPase_dom"/>
</dbReference>
<feature type="domain" description="Response regulatory" evidence="6">
    <location>
        <begin position="388"/>
        <end position="504"/>
    </location>
</feature>
<organism evidence="7 8">
    <name type="scientific">Noviherbaspirillum album</name>
    <dbReference type="NCBI Taxonomy" id="3080276"/>
    <lineage>
        <taxon>Bacteria</taxon>
        <taxon>Pseudomonadati</taxon>
        <taxon>Pseudomonadota</taxon>
        <taxon>Betaproteobacteria</taxon>
        <taxon>Burkholderiales</taxon>
        <taxon>Oxalobacteraceae</taxon>
        <taxon>Noviherbaspirillum</taxon>
    </lineage>
</organism>
<evidence type="ECO:0000313" key="7">
    <source>
        <dbReference type="EMBL" id="MEC4717874.1"/>
    </source>
</evidence>
<dbReference type="SMART" id="SM00448">
    <property type="entry name" value="REC"/>
    <property type="match status" value="2"/>
</dbReference>
<gene>
    <name evidence="7" type="ORF">RY831_01810</name>
</gene>